<accession>A0A9N7UN72</accession>
<evidence type="ECO:0000313" key="2">
    <source>
        <dbReference type="EMBL" id="CAB1433168.1"/>
    </source>
</evidence>
<keyword evidence="3" id="KW-1185">Reference proteome</keyword>
<reference evidence="2" key="1">
    <citation type="submission" date="2020-03" db="EMBL/GenBank/DDBJ databases">
        <authorList>
            <person name="Weist P."/>
        </authorList>
    </citation>
    <scope>NUCLEOTIDE SEQUENCE</scope>
</reference>
<dbReference type="EMBL" id="CADEAL010001530">
    <property type="protein sequence ID" value="CAB1433168.1"/>
    <property type="molecule type" value="Genomic_DNA"/>
</dbReference>
<sequence>MQNRGDRDQIADGGTGGALTEPYKMTSSRLQVSMFVSNCRKQFHEGLTSSSGTCGRSPATCSSTSVKEVMQHKALSQAPPPAPPNMVTSGRRIQNDKHKASKRPNPMGDVMQREPLSPTVNTATEAVRVDIENPKRTQNIDAFDKRYDLTNDSFIFTKSCALVLGTATSPLYSPLTRSSPGTYFVVYVYRSNHRPCRK</sequence>
<dbReference type="AlphaFoldDB" id="A0A9N7UN72"/>
<feature type="compositionally biased region" description="Basic and acidic residues" evidence="1">
    <location>
        <begin position="1"/>
        <end position="10"/>
    </location>
</feature>
<proteinExistence type="predicted"/>
<dbReference type="Proteomes" id="UP001153269">
    <property type="component" value="Unassembled WGS sequence"/>
</dbReference>
<evidence type="ECO:0000256" key="1">
    <source>
        <dbReference type="SAM" id="MobiDB-lite"/>
    </source>
</evidence>
<feature type="region of interest" description="Disordered" evidence="1">
    <location>
        <begin position="74"/>
        <end position="114"/>
    </location>
</feature>
<gene>
    <name evidence="2" type="ORF">PLEPLA_LOCUS21256</name>
</gene>
<organism evidence="2 3">
    <name type="scientific">Pleuronectes platessa</name>
    <name type="common">European plaice</name>
    <dbReference type="NCBI Taxonomy" id="8262"/>
    <lineage>
        <taxon>Eukaryota</taxon>
        <taxon>Metazoa</taxon>
        <taxon>Chordata</taxon>
        <taxon>Craniata</taxon>
        <taxon>Vertebrata</taxon>
        <taxon>Euteleostomi</taxon>
        <taxon>Actinopterygii</taxon>
        <taxon>Neopterygii</taxon>
        <taxon>Teleostei</taxon>
        <taxon>Neoteleostei</taxon>
        <taxon>Acanthomorphata</taxon>
        <taxon>Carangaria</taxon>
        <taxon>Pleuronectiformes</taxon>
        <taxon>Pleuronectoidei</taxon>
        <taxon>Pleuronectidae</taxon>
        <taxon>Pleuronectes</taxon>
    </lineage>
</organism>
<comment type="caution">
    <text evidence="2">The sequence shown here is derived from an EMBL/GenBank/DDBJ whole genome shotgun (WGS) entry which is preliminary data.</text>
</comment>
<feature type="region of interest" description="Disordered" evidence="1">
    <location>
        <begin position="1"/>
        <end position="23"/>
    </location>
</feature>
<protein>
    <submittedName>
        <fullName evidence="2">Uncharacterized protein</fullName>
    </submittedName>
</protein>
<evidence type="ECO:0000313" key="3">
    <source>
        <dbReference type="Proteomes" id="UP001153269"/>
    </source>
</evidence>
<name>A0A9N7UN72_PLEPL</name>